<name>A0A239FN78_9ACTN</name>
<dbReference type="Pfam" id="PF13699">
    <property type="entry name" value="eCIS_core"/>
    <property type="match status" value="1"/>
</dbReference>
<dbReference type="EMBL" id="FZNR01000018">
    <property type="protein sequence ID" value="SNS57683.1"/>
    <property type="molecule type" value="Genomic_DNA"/>
</dbReference>
<feature type="domain" description="eCIS core" evidence="2">
    <location>
        <begin position="144"/>
        <end position="217"/>
    </location>
</feature>
<evidence type="ECO:0000256" key="1">
    <source>
        <dbReference type="SAM" id="MobiDB-lite"/>
    </source>
</evidence>
<feature type="region of interest" description="Disordered" evidence="1">
    <location>
        <begin position="116"/>
        <end position="145"/>
    </location>
</feature>
<proteinExistence type="predicted"/>
<dbReference type="RefSeq" id="WP_179277403.1">
    <property type="nucleotide sequence ID" value="NZ_BOMU01000078.1"/>
</dbReference>
<evidence type="ECO:0000313" key="4">
    <source>
        <dbReference type="Proteomes" id="UP000198415"/>
    </source>
</evidence>
<evidence type="ECO:0000313" key="3">
    <source>
        <dbReference type="EMBL" id="SNS57683.1"/>
    </source>
</evidence>
<evidence type="ECO:0000259" key="2">
    <source>
        <dbReference type="Pfam" id="PF13699"/>
    </source>
</evidence>
<protein>
    <submittedName>
        <fullName evidence="3">Phage-related protein</fullName>
    </submittedName>
</protein>
<feature type="region of interest" description="Disordered" evidence="1">
    <location>
        <begin position="1"/>
        <end position="31"/>
    </location>
</feature>
<dbReference type="InterPro" id="IPR025295">
    <property type="entry name" value="eCIS_core_dom"/>
</dbReference>
<organism evidence="3 4">
    <name type="scientific">Actinoplanes regularis</name>
    <dbReference type="NCBI Taxonomy" id="52697"/>
    <lineage>
        <taxon>Bacteria</taxon>
        <taxon>Bacillati</taxon>
        <taxon>Actinomycetota</taxon>
        <taxon>Actinomycetes</taxon>
        <taxon>Micromonosporales</taxon>
        <taxon>Micromonosporaceae</taxon>
        <taxon>Actinoplanes</taxon>
    </lineage>
</organism>
<feature type="compositionally biased region" description="Low complexity" evidence="1">
    <location>
        <begin position="116"/>
        <end position="132"/>
    </location>
</feature>
<feature type="compositionally biased region" description="Low complexity" evidence="1">
    <location>
        <begin position="1"/>
        <end position="13"/>
    </location>
</feature>
<dbReference type="AlphaFoldDB" id="A0A239FN78"/>
<dbReference type="Proteomes" id="UP000198415">
    <property type="component" value="Unassembled WGS sequence"/>
</dbReference>
<accession>A0A239FN78</accession>
<reference evidence="3 4" key="1">
    <citation type="submission" date="2017-06" db="EMBL/GenBank/DDBJ databases">
        <authorList>
            <person name="Kim H.J."/>
            <person name="Triplett B.A."/>
        </authorList>
    </citation>
    <scope>NUCLEOTIDE SEQUENCE [LARGE SCALE GENOMIC DNA]</scope>
    <source>
        <strain evidence="3 4">DSM 43151</strain>
    </source>
</reference>
<keyword evidence="4" id="KW-1185">Reference proteome</keyword>
<gene>
    <name evidence="3" type="ORF">SAMN06264365_118142</name>
</gene>
<sequence>MKLSTRQAPPQAAREPHRPAPAASAVPACRHTGPTVGNAAIHRMVRDGAVRGDLSPFSAGGGRALQRLCGPGRPVATRLTVSQPHDPAERQAEAVAARVTSGAPVPAFTGRAAAVSRAPAADDPGGDLPAALSGALRDPGPGAPLPAAVRAQVEPHLGVDLSAVRVHSEEPAAAAAAQLSARAFTTGTHIYLGAGESADDVALIAHEATHVAQQAGGTAAVGPLYREGDGILPDIVLGAVTAGVRALPGYTVLTVVAGYDPIANRTVDRNSENVVRGVLGLVPFGTAVADKVIELDVVQRAGALVDDGLTAHRLTRARIQGDLDGVWADLSIVKGIDGNVAVIAGRVAKLYQDALGLARAIIDAVVQLVRDAAVGLAEKYLVGKPAWDLAKKVLHHDPLRGTAVEATPVEILADFLTLIGKADAVAQMRERGTLQKTADWLAARIDRFRGLITQLGALFAAGWEAIQPRNIAALPDNLSRLAEEAIGLLRQVTAFGTEVIGTVLQLIKDALLGWLSQHAHAVRGFRLLTVVLGENPFTKQDVARTAENLIGGFVALLPGGEQTYQKLAEAGVIAEAGAQVETAMGRLGVTPELIVETFRAVWDSLTLEDLLNPIGAFARVLERFDESLSKIVAFAGEVVKIVIALILKLMDFPSELLGSIIANAMAAIEDIKRDPVAFLLNMIAALKSGFLNFLDKVLGYLLTGLADWLFRGLGALGIKKPPDLSFKSILELVLQVLDITADKLWTKLGKHVGEDVVAKIRAGVAMAGEAFDFVKDVQENGVGAIWTHLESQLGNLWDTLLDMAENWIVTTIIEKATVKLLSMLDPTGIMAVINSSIAFFNAVQSVIEYVREILAIVSDYVSTLAAVAAGNISAGAAKVEKGLAAAVPVAIGFLANQAGLGNVPKKLVEMIGGLRELVDRALDWLFEQAVQLGKSALAMFGSAPSDGPEAAPPLVVDRGFDDATEHHRLTSDNGGRNLVAHSAVIPINTIQDQEIQELATLYYHQVDTYDRLRATPASTGIEQARTDVNATIDLIIQRLTILGITLGPGADSPGLGEVRPYREQTTRVRKSMTWSLEAEHVVPNGYFNAVLEGMGMDRINREGEYQHMYTVLIYEGAAKLKTRGPKGPDEGDTSVIGQLKTWARQKLHQIQADDTKLNGPDHAPVGDWKIEFSKFRGKIIDRIEAVDDRTLEKMRIEQQANGHLRGHPKGDASLIDTLAPNVKMAKDQQLDMFNTIFVDRLDKLADKLSSP</sequence>